<evidence type="ECO:0000256" key="10">
    <source>
        <dbReference type="HAMAP-Rule" id="MF_00185"/>
    </source>
</evidence>
<feature type="site" description="Interaction with substrate tRNA" evidence="10">
    <location>
        <position position="180"/>
    </location>
</feature>
<evidence type="ECO:0000256" key="12">
    <source>
        <dbReference type="RuleBase" id="RU003784"/>
    </source>
</evidence>
<dbReference type="InterPro" id="IPR027417">
    <property type="entry name" value="P-loop_NTPase"/>
</dbReference>
<dbReference type="GO" id="GO:0006400">
    <property type="term" value="P:tRNA modification"/>
    <property type="evidence" value="ECO:0007669"/>
    <property type="project" value="TreeGrafter"/>
</dbReference>
<keyword evidence="6 10" id="KW-0547">Nucleotide-binding</keyword>
<gene>
    <name evidence="10" type="primary">miaA</name>
    <name evidence="14" type="ORF">DDZ13_13190</name>
</gene>
<dbReference type="HAMAP" id="MF_00185">
    <property type="entry name" value="IPP_trans"/>
    <property type="match status" value="1"/>
</dbReference>
<evidence type="ECO:0000256" key="1">
    <source>
        <dbReference type="ARBA" id="ARBA00001946"/>
    </source>
</evidence>
<dbReference type="OrthoDB" id="9776390at2"/>
<comment type="caution">
    <text evidence="14">The sequence shown here is derived from an EMBL/GenBank/DDBJ whole genome shotgun (WGS) entry which is preliminary data.</text>
</comment>
<comment type="caution">
    <text evidence="10">Lacks conserved residue(s) required for the propagation of feature annotation.</text>
</comment>
<dbReference type="SUPFAM" id="SSF52540">
    <property type="entry name" value="P-loop containing nucleoside triphosphate hydrolases"/>
    <property type="match status" value="1"/>
</dbReference>
<name>A0A317ZG33_9BACT</name>
<dbReference type="Gene3D" id="3.40.50.300">
    <property type="entry name" value="P-loop containing nucleotide triphosphate hydrolases"/>
    <property type="match status" value="1"/>
</dbReference>
<dbReference type="PANTHER" id="PTHR11088">
    <property type="entry name" value="TRNA DIMETHYLALLYLTRANSFERASE"/>
    <property type="match status" value="1"/>
</dbReference>
<dbReference type="PANTHER" id="PTHR11088:SF60">
    <property type="entry name" value="TRNA DIMETHYLALLYLTRANSFERASE"/>
    <property type="match status" value="1"/>
</dbReference>
<evidence type="ECO:0000256" key="6">
    <source>
        <dbReference type="ARBA" id="ARBA00022741"/>
    </source>
</evidence>
<dbReference type="NCBIfam" id="TIGR00174">
    <property type="entry name" value="miaA"/>
    <property type="match status" value="1"/>
</dbReference>
<reference evidence="14 15" key="1">
    <citation type="submission" date="2018-05" db="EMBL/GenBank/DDBJ databases">
        <title>Coraliomargarita sinensis sp. nov., isolated from a marine solar saltern.</title>
        <authorList>
            <person name="Zhou L.Y."/>
        </authorList>
    </citation>
    <scope>NUCLEOTIDE SEQUENCE [LARGE SCALE GENOMIC DNA]</scope>
    <source>
        <strain evidence="14 15">WN38</strain>
    </source>
</reference>
<evidence type="ECO:0000256" key="7">
    <source>
        <dbReference type="ARBA" id="ARBA00022840"/>
    </source>
</evidence>
<organism evidence="14 15">
    <name type="scientific">Coraliomargarita sinensis</name>
    <dbReference type="NCBI Taxonomy" id="2174842"/>
    <lineage>
        <taxon>Bacteria</taxon>
        <taxon>Pseudomonadati</taxon>
        <taxon>Verrucomicrobiota</taxon>
        <taxon>Opitutia</taxon>
        <taxon>Puniceicoccales</taxon>
        <taxon>Coraliomargaritaceae</taxon>
        <taxon>Coraliomargarita</taxon>
    </lineage>
</organism>
<comment type="catalytic activity">
    <reaction evidence="9 10 11">
        <text>adenosine(37) in tRNA + dimethylallyl diphosphate = N(6)-dimethylallyladenosine(37) in tRNA + diphosphate</text>
        <dbReference type="Rhea" id="RHEA:26482"/>
        <dbReference type="Rhea" id="RHEA-COMP:10162"/>
        <dbReference type="Rhea" id="RHEA-COMP:10375"/>
        <dbReference type="ChEBI" id="CHEBI:33019"/>
        <dbReference type="ChEBI" id="CHEBI:57623"/>
        <dbReference type="ChEBI" id="CHEBI:74411"/>
        <dbReference type="ChEBI" id="CHEBI:74415"/>
        <dbReference type="EC" id="2.5.1.75"/>
    </reaction>
</comment>
<dbReference type="Proteomes" id="UP000247099">
    <property type="component" value="Unassembled WGS sequence"/>
</dbReference>
<evidence type="ECO:0000313" key="15">
    <source>
        <dbReference type="Proteomes" id="UP000247099"/>
    </source>
</evidence>
<comment type="similarity">
    <text evidence="3 10 13">Belongs to the IPP transferase family.</text>
</comment>
<dbReference type="InterPro" id="IPR039657">
    <property type="entry name" value="Dimethylallyltransferase"/>
</dbReference>
<dbReference type="GO" id="GO:0052381">
    <property type="term" value="F:tRNA dimethylallyltransferase activity"/>
    <property type="evidence" value="ECO:0007669"/>
    <property type="project" value="UniProtKB-UniRule"/>
</dbReference>
<dbReference type="AlphaFoldDB" id="A0A317ZG33"/>
<dbReference type="FunCoup" id="A0A317ZG33">
    <property type="interactions" value="431"/>
</dbReference>
<evidence type="ECO:0000256" key="9">
    <source>
        <dbReference type="ARBA" id="ARBA00049563"/>
    </source>
</evidence>
<feature type="binding site" evidence="10">
    <location>
        <begin position="67"/>
        <end position="74"/>
    </location>
    <ligand>
        <name>ATP</name>
        <dbReference type="ChEBI" id="CHEBI:30616"/>
    </ligand>
</feature>
<evidence type="ECO:0000256" key="8">
    <source>
        <dbReference type="ARBA" id="ARBA00022842"/>
    </source>
</evidence>
<proteinExistence type="inferred from homology"/>
<evidence type="ECO:0000256" key="5">
    <source>
        <dbReference type="ARBA" id="ARBA00022694"/>
    </source>
</evidence>
<evidence type="ECO:0000256" key="13">
    <source>
        <dbReference type="RuleBase" id="RU003785"/>
    </source>
</evidence>
<keyword evidence="15" id="KW-1185">Reference proteome</keyword>
<comment type="function">
    <text evidence="2 10 12">Catalyzes the transfer of a dimethylallyl group onto the adenine at position 37 in tRNAs that read codons beginning with uridine, leading to the formation of N6-(dimethylallyl)adenosine (i(6)A).</text>
</comment>
<keyword evidence="4 10" id="KW-0808">Transferase</keyword>
<dbReference type="Pfam" id="PF01715">
    <property type="entry name" value="IPPT"/>
    <property type="match status" value="1"/>
</dbReference>
<feature type="binding site" evidence="10">
    <location>
        <begin position="69"/>
        <end position="74"/>
    </location>
    <ligand>
        <name>substrate</name>
    </ligand>
</feature>
<dbReference type="Gene3D" id="1.10.20.140">
    <property type="match status" value="1"/>
</dbReference>
<keyword evidence="8 10" id="KW-0460">Magnesium</keyword>
<keyword evidence="7 10" id="KW-0067">ATP-binding</keyword>
<accession>A0A317ZG33</accession>
<dbReference type="EC" id="2.5.1.75" evidence="10"/>
<evidence type="ECO:0000256" key="3">
    <source>
        <dbReference type="ARBA" id="ARBA00005842"/>
    </source>
</evidence>
<dbReference type="GO" id="GO:0005524">
    <property type="term" value="F:ATP binding"/>
    <property type="evidence" value="ECO:0007669"/>
    <property type="project" value="UniProtKB-UniRule"/>
</dbReference>
<comment type="cofactor">
    <cofactor evidence="1 10">
        <name>Mg(2+)</name>
        <dbReference type="ChEBI" id="CHEBI:18420"/>
    </cofactor>
</comment>
<dbReference type="InParanoid" id="A0A317ZG33"/>
<dbReference type="InterPro" id="IPR018022">
    <property type="entry name" value="IPT"/>
</dbReference>
<sequence>MVALTFQFAADPVQSHGHAIDFRRVGFGNNADFHGRIDYCFVVVAAQIFNCFFFYDSVTQTLHIITGATAVGKTDYALSYAEAHNAEIVSCDASLFYRGMDIGTAKPTAAEMARVPHHLIDICEVNQPYDIVTYVEDARRAIEEITSRGKSVVVTGGSGFYLKSFLAPVIDTLVVPDEVRQKVTTLFEEEGLEALQRQLQQLNPGGVANLDVKNPRRLMRALERCIVSGKTLSELQAEFAARPRPYADFAKKVILLEREKEELNERIKLRVELMMRQGLIEEVRRLRDRGIEENSSAASAIGYRETLACLKGELDRDALVPAIVQNTTRLAKKQRTWFRTQITVDERIRF</sequence>
<evidence type="ECO:0000256" key="2">
    <source>
        <dbReference type="ARBA" id="ARBA00003213"/>
    </source>
</evidence>
<keyword evidence="5 10" id="KW-0819">tRNA processing</keyword>
<comment type="subunit">
    <text evidence="10">Monomer.</text>
</comment>
<protein>
    <recommendedName>
        <fullName evidence="10">tRNA dimethylallyltransferase</fullName>
        <ecNumber evidence="10">2.5.1.75</ecNumber>
    </recommendedName>
    <alternativeName>
        <fullName evidence="10">Dimethylallyl diphosphate:tRNA dimethylallyltransferase</fullName>
        <shortName evidence="10">DMAPP:tRNA dimethylallyltransferase</shortName>
        <shortName evidence="10">DMATase</shortName>
    </alternativeName>
    <alternativeName>
        <fullName evidence="10">Isopentenyl-diphosphate:tRNA isopentenyltransferase</fullName>
        <shortName evidence="10">IPP transferase</shortName>
        <shortName evidence="10">IPPT</shortName>
        <shortName evidence="10">IPTase</shortName>
    </alternativeName>
</protein>
<evidence type="ECO:0000313" key="14">
    <source>
        <dbReference type="EMBL" id="PXA03173.1"/>
    </source>
</evidence>
<evidence type="ECO:0000256" key="4">
    <source>
        <dbReference type="ARBA" id="ARBA00022679"/>
    </source>
</evidence>
<evidence type="ECO:0000256" key="11">
    <source>
        <dbReference type="RuleBase" id="RU003783"/>
    </source>
</evidence>
<dbReference type="EMBL" id="QHJQ01000011">
    <property type="protein sequence ID" value="PXA03173.1"/>
    <property type="molecule type" value="Genomic_DNA"/>
</dbReference>
<feature type="site" description="Interaction with substrate tRNA" evidence="10">
    <location>
        <position position="158"/>
    </location>
</feature>